<dbReference type="SUPFAM" id="SSF46626">
    <property type="entry name" value="Cytochrome c"/>
    <property type="match status" value="2"/>
</dbReference>
<evidence type="ECO:0000256" key="2">
    <source>
        <dbReference type="ARBA" id="ARBA00022448"/>
    </source>
</evidence>
<feature type="domain" description="Cytochrome c" evidence="10">
    <location>
        <begin position="125"/>
        <end position="227"/>
    </location>
</feature>
<evidence type="ECO:0000256" key="7">
    <source>
        <dbReference type="ARBA" id="ARBA00023004"/>
    </source>
</evidence>
<dbReference type="GO" id="GO:0005506">
    <property type="term" value="F:iron ion binding"/>
    <property type="evidence" value="ECO:0007669"/>
    <property type="project" value="InterPro"/>
</dbReference>
<feature type="binding site" description="axial binding residue" evidence="9">
    <location>
        <position position="92"/>
    </location>
    <ligand>
        <name>heme c</name>
        <dbReference type="ChEBI" id="CHEBI:61717"/>
        <label>1</label>
    </ligand>
    <ligandPart>
        <name>Fe</name>
        <dbReference type="ChEBI" id="CHEBI:18248"/>
    </ligandPart>
</feature>
<keyword evidence="7 9" id="KW-0408">Iron</keyword>
<dbReference type="InterPro" id="IPR024167">
    <property type="entry name" value="Cytochrome_c4-like"/>
</dbReference>
<dbReference type="HOGENOM" id="CLU_076280_2_1_6"/>
<evidence type="ECO:0000313" key="12">
    <source>
        <dbReference type="Proteomes" id="UP000002587"/>
    </source>
</evidence>
<feature type="binding site" description="covalent" evidence="8">
    <location>
        <position position="49"/>
    </location>
    <ligand>
        <name>heme c</name>
        <dbReference type="ChEBI" id="CHEBI:61717"/>
        <label>1</label>
    </ligand>
</feature>
<organism evidence="11 12">
    <name type="scientific">Ruthia magnifica subsp. Calyptogena magnifica</name>
    <dbReference type="NCBI Taxonomy" id="413404"/>
    <lineage>
        <taxon>Bacteria</taxon>
        <taxon>Pseudomonadati</taxon>
        <taxon>Pseudomonadota</taxon>
        <taxon>Gammaproteobacteria</taxon>
        <taxon>Candidatus Pseudothioglobaceae</taxon>
        <taxon>Candidatus Ruthturnera</taxon>
    </lineage>
</organism>
<dbReference type="GO" id="GO:0009055">
    <property type="term" value="F:electron transfer activity"/>
    <property type="evidence" value="ECO:0007669"/>
    <property type="project" value="InterPro"/>
</dbReference>
<feature type="binding site" description="axial binding residue" evidence="9">
    <location>
        <position position="150"/>
    </location>
    <ligand>
        <name>heme c</name>
        <dbReference type="ChEBI" id="CHEBI:61717"/>
        <label>2</label>
    </ligand>
    <ligandPart>
        <name>Fe</name>
        <dbReference type="ChEBI" id="CHEBI:18248"/>
    </ligandPart>
</feature>
<feature type="binding site" description="axial binding residue" evidence="9">
    <location>
        <position position="204"/>
    </location>
    <ligand>
        <name>heme c</name>
        <dbReference type="ChEBI" id="CHEBI:61717"/>
        <label>2</label>
    </ligand>
    <ligandPart>
        <name>Fe</name>
        <dbReference type="ChEBI" id="CHEBI:18248"/>
    </ligandPart>
</feature>
<dbReference type="AlphaFoldDB" id="A1AVN4"/>
<gene>
    <name evidence="11" type="ordered locus">Rmag_0203</name>
</gene>
<dbReference type="InterPro" id="IPR036909">
    <property type="entry name" value="Cyt_c-like_dom_sf"/>
</dbReference>
<dbReference type="eggNOG" id="COG2863">
    <property type="taxonomic scope" value="Bacteria"/>
</dbReference>
<sequence length="227" mass="24546">MYNPSSFVFNKTHLMNKLASIFIIVITFASINVSASGDVAKGKVIAATCVVCHGVQGNSVVATFPKLAGQGEGYLLKQLQDFKSNTRKDVIMKNTVVSLTKDDMENLAAYFSKQTITQGVVSKSANIALGEQLYKGGNKDKGVTACIACHGPIGAGIPSAKFPALASQHVTYIIKQLVAFRQDAYNVQTGTNTPERNNDYEGMMRNITKYLDNKEIEAVSQYIAGLH</sequence>
<dbReference type="PANTHER" id="PTHR33751">
    <property type="entry name" value="CBB3-TYPE CYTOCHROME C OXIDASE SUBUNIT FIXP"/>
    <property type="match status" value="1"/>
</dbReference>
<dbReference type="GO" id="GO:0042597">
    <property type="term" value="C:periplasmic space"/>
    <property type="evidence" value="ECO:0007669"/>
    <property type="project" value="UniProtKB-SubCell"/>
</dbReference>
<dbReference type="PROSITE" id="PS51007">
    <property type="entry name" value="CYTC"/>
    <property type="match status" value="2"/>
</dbReference>
<keyword evidence="6" id="KW-0249">Electron transport</keyword>
<comment type="subcellular location">
    <subcellularLocation>
        <location evidence="1">Periplasm</location>
    </subcellularLocation>
</comment>
<dbReference type="PIRSF" id="PIRSF000005">
    <property type="entry name" value="Cytochrome_c4"/>
    <property type="match status" value="1"/>
</dbReference>
<keyword evidence="5" id="KW-0574">Periplasm</keyword>
<dbReference type="Proteomes" id="UP000002587">
    <property type="component" value="Chromosome"/>
</dbReference>
<feature type="binding site" description="axial binding residue" evidence="9">
    <location>
        <position position="53"/>
    </location>
    <ligand>
        <name>heme c</name>
        <dbReference type="ChEBI" id="CHEBI:61717"/>
        <label>1</label>
    </ligand>
    <ligandPart>
        <name>Fe</name>
        <dbReference type="ChEBI" id="CHEBI:18248"/>
    </ligandPart>
</feature>
<protein>
    <submittedName>
        <fullName evidence="11">Cytochrome c, class I</fullName>
    </submittedName>
</protein>
<dbReference type="GO" id="GO:0020037">
    <property type="term" value="F:heme binding"/>
    <property type="evidence" value="ECO:0007669"/>
    <property type="project" value="InterPro"/>
</dbReference>
<evidence type="ECO:0000256" key="6">
    <source>
        <dbReference type="ARBA" id="ARBA00022982"/>
    </source>
</evidence>
<accession>A1AVN4</accession>
<dbReference type="InterPro" id="IPR009056">
    <property type="entry name" value="Cyt_c-like_dom"/>
</dbReference>
<evidence type="ECO:0000256" key="4">
    <source>
        <dbReference type="ARBA" id="ARBA00022723"/>
    </source>
</evidence>
<keyword evidence="12" id="KW-1185">Reference proteome</keyword>
<evidence type="ECO:0000259" key="10">
    <source>
        <dbReference type="PROSITE" id="PS51007"/>
    </source>
</evidence>
<dbReference type="InterPro" id="IPR050597">
    <property type="entry name" value="Cytochrome_c_Oxidase_Subunit"/>
</dbReference>
<reference evidence="11 12" key="1">
    <citation type="journal article" date="2007" name="Science">
        <title>The Calyptogena magnifica chemoautotrophic symbiont genome.</title>
        <authorList>
            <person name="Newton I.L.G."/>
            <person name="Woyke T."/>
            <person name="Auchtung T.A."/>
            <person name="Dilly G.F."/>
            <person name="Dutton R.J."/>
            <person name="Fisher M.C."/>
            <person name="Fontanez K.M."/>
            <person name="Lau E."/>
            <person name="Stewart F.J."/>
            <person name="Richardson P.M."/>
            <person name="Barry K.W."/>
            <person name="Saunders E."/>
            <person name="Detter J.C."/>
            <person name="Wu D."/>
            <person name="Eisen J.A."/>
            <person name="Cavanaugh C.M."/>
        </authorList>
    </citation>
    <scope>NUCLEOTIDE SEQUENCE [LARGE SCALE GENOMIC DNA]</scope>
    <source>
        <strain evidence="11 12">Cm</strain>
    </source>
</reference>
<evidence type="ECO:0000256" key="1">
    <source>
        <dbReference type="ARBA" id="ARBA00004418"/>
    </source>
</evidence>
<evidence type="ECO:0000256" key="8">
    <source>
        <dbReference type="PIRSR" id="PIRSR000005-1"/>
    </source>
</evidence>
<feature type="domain" description="Cytochrome c" evidence="10">
    <location>
        <begin position="37"/>
        <end position="115"/>
    </location>
</feature>
<dbReference type="Pfam" id="PF00034">
    <property type="entry name" value="Cytochrom_C"/>
    <property type="match status" value="2"/>
</dbReference>
<feature type="binding site" description="covalent" evidence="8">
    <location>
        <position position="52"/>
    </location>
    <ligand>
        <name>heme c</name>
        <dbReference type="ChEBI" id="CHEBI:61717"/>
        <label>1</label>
    </ligand>
</feature>
<comment type="PTM">
    <text evidence="8">Binds 2 heme c groups covalently per subunit.</text>
</comment>
<evidence type="ECO:0000256" key="3">
    <source>
        <dbReference type="ARBA" id="ARBA00022617"/>
    </source>
</evidence>
<dbReference type="STRING" id="413404.Rmag_0203"/>
<evidence type="ECO:0000256" key="5">
    <source>
        <dbReference type="ARBA" id="ARBA00022764"/>
    </source>
</evidence>
<feature type="binding site" description="covalent" evidence="8">
    <location>
        <position position="149"/>
    </location>
    <ligand>
        <name>heme c</name>
        <dbReference type="ChEBI" id="CHEBI:61717"/>
        <label>2</label>
    </ligand>
</feature>
<dbReference type="KEGG" id="rma:Rmag_0203"/>
<keyword evidence="2" id="KW-0813">Transport</keyword>
<name>A1AVN4_RUTMC</name>
<keyword evidence="3 8" id="KW-0349">Heme</keyword>
<keyword evidence="4 9" id="KW-0479">Metal-binding</keyword>
<evidence type="ECO:0000313" key="11">
    <source>
        <dbReference type="EMBL" id="ABL01991.1"/>
    </source>
</evidence>
<proteinExistence type="predicted"/>
<dbReference type="EMBL" id="CP000488">
    <property type="protein sequence ID" value="ABL01991.1"/>
    <property type="molecule type" value="Genomic_DNA"/>
</dbReference>
<dbReference type="Gene3D" id="1.10.760.10">
    <property type="entry name" value="Cytochrome c-like domain"/>
    <property type="match status" value="2"/>
</dbReference>
<evidence type="ECO:0000256" key="9">
    <source>
        <dbReference type="PIRSR" id="PIRSR000005-2"/>
    </source>
</evidence>
<dbReference type="PANTHER" id="PTHR33751:SF9">
    <property type="entry name" value="CYTOCHROME C4"/>
    <property type="match status" value="1"/>
</dbReference>
<feature type="binding site" description="covalent" evidence="8">
    <location>
        <position position="146"/>
    </location>
    <ligand>
        <name>heme c</name>
        <dbReference type="ChEBI" id="CHEBI:61717"/>
        <label>2</label>
    </ligand>
</feature>